<dbReference type="NCBIfam" id="TIGR03534">
    <property type="entry name" value="RF_mod_PrmC"/>
    <property type="match status" value="1"/>
</dbReference>
<evidence type="ECO:0000256" key="2">
    <source>
        <dbReference type="ARBA" id="ARBA00022679"/>
    </source>
</evidence>
<feature type="binding site" evidence="5">
    <location>
        <begin position="124"/>
        <end position="128"/>
    </location>
    <ligand>
        <name>S-adenosyl-L-methionine</name>
        <dbReference type="ChEBI" id="CHEBI:59789"/>
    </ligand>
</feature>
<feature type="binding site" evidence="5">
    <location>
        <position position="191"/>
    </location>
    <ligand>
        <name>S-adenosyl-L-methionine</name>
        <dbReference type="ChEBI" id="CHEBI:59789"/>
    </ligand>
</feature>
<dbReference type="OrthoDB" id="9800643at2"/>
<feature type="binding site" evidence="5">
    <location>
        <begin position="191"/>
        <end position="194"/>
    </location>
    <ligand>
        <name>substrate</name>
    </ligand>
</feature>
<dbReference type="Proteomes" id="UP000321558">
    <property type="component" value="Unassembled WGS sequence"/>
</dbReference>
<dbReference type="RefSeq" id="WP_147212424.1">
    <property type="nucleotide sequence ID" value="NZ_BJYM01000024.1"/>
</dbReference>
<dbReference type="PANTHER" id="PTHR18895:SF74">
    <property type="entry name" value="MTRF1L RELEASE FACTOR GLUTAMINE METHYLTRANSFERASE"/>
    <property type="match status" value="1"/>
</dbReference>
<dbReference type="PROSITE" id="PS00092">
    <property type="entry name" value="N6_MTASE"/>
    <property type="match status" value="1"/>
</dbReference>
<accession>A0A511ZQ20</accession>
<dbReference type="InterPro" id="IPR004556">
    <property type="entry name" value="HemK-like"/>
</dbReference>
<dbReference type="NCBIfam" id="TIGR00536">
    <property type="entry name" value="hemK_fam"/>
    <property type="match status" value="1"/>
</dbReference>
<dbReference type="GO" id="GO:0102559">
    <property type="term" value="F:peptide chain release factor N(5)-glutamine methyltransferase activity"/>
    <property type="evidence" value="ECO:0007669"/>
    <property type="project" value="UniProtKB-EC"/>
</dbReference>
<dbReference type="CDD" id="cd02440">
    <property type="entry name" value="AdoMet_MTases"/>
    <property type="match status" value="1"/>
</dbReference>
<evidence type="ECO:0000256" key="4">
    <source>
        <dbReference type="ARBA" id="ARBA00048391"/>
    </source>
</evidence>
<dbReference type="STRING" id="582851.GCA_900162665_01519"/>
<feature type="binding site" evidence="5">
    <location>
        <position position="147"/>
    </location>
    <ligand>
        <name>S-adenosyl-L-methionine</name>
        <dbReference type="ChEBI" id="CHEBI:59789"/>
    </ligand>
</feature>
<dbReference type="AlphaFoldDB" id="A0A511ZQ20"/>
<keyword evidence="1 5" id="KW-0489">Methyltransferase</keyword>
<keyword evidence="9" id="KW-1185">Reference proteome</keyword>
<evidence type="ECO:0000259" key="6">
    <source>
        <dbReference type="Pfam" id="PF05175"/>
    </source>
</evidence>
<comment type="catalytic activity">
    <reaction evidence="4 5">
        <text>L-glutaminyl-[peptide chain release factor] + S-adenosyl-L-methionine = N(5)-methyl-L-glutaminyl-[peptide chain release factor] + S-adenosyl-L-homocysteine + H(+)</text>
        <dbReference type="Rhea" id="RHEA:42896"/>
        <dbReference type="Rhea" id="RHEA-COMP:10271"/>
        <dbReference type="Rhea" id="RHEA-COMP:10272"/>
        <dbReference type="ChEBI" id="CHEBI:15378"/>
        <dbReference type="ChEBI" id="CHEBI:30011"/>
        <dbReference type="ChEBI" id="CHEBI:57856"/>
        <dbReference type="ChEBI" id="CHEBI:59789"/>
        <dbReference type="ChEBI" id="CHEBI:61891"/>
        <dbReference type="EC" id="2.1.1.297"/>
    </reaction>
</comment>
<dbReference type="EC" id="2.1.1.297" evidence="5"/>
<gene>
    <name evidence="5 8" type="primary">prmC</name>
    <name evidence="8" type="ORF">OSO01_42810</name>
</gene>
<evidence type="ECO:0000313" key="9">
    <source>
        <dbReference type="Proteomes" id="UP000321558"/>
    </source>
</evidence>
<sequence length="288" mass="32840">MTQMKIYEVLNWASLFLEEANRESKVAEILIRHHLGLSRQEWLLSLREPIPEDKLIQIKTDIKKHAETGIPVQHLTGYEEFYGRSFQVNRDVLIPRPETEELVLAVKEYLASKRGEPVRIVDIGTGSGIIAVTLALELDNAEVFAMDISERALKVAEQNAAQLHAKISFWQGNFLSPLMKETTSFDVIVSNPPYIAKSEASELSDTVRNFDPELALFAEEDGMEAYYRIIEQVKQMPLKEDTLLAFEIGYTQGELVKEYIQQVFPDSHVKIRQDINGKDRIVLATHLN</sequence>
<evidence type="ECO:0000256" key="3">
    <source>
        <dbReference type="ARBA" id="ARBA00022691"/>
    </source>
</evidence>
<evidence type="ECO:0000256" key="1">
    <source>
        <dbReference type="ARBA" id="ARBA00022603"/>
    </source>
</evidence>
<keyword evidence="2 5" id="KW-0808">Transferase</keyword>
<feature type="binding site" evidence="5">
    <location>
        <position position="174"/>
    </location>
    <ligand>
        <name>S-adenosyl-L-methionine</name>
        <dbReference type="ChEBI" id="CHEBI:59789"/>
    </ligand>
</feature>
<comment type="similarity">
    <text evidence="5">Belongs to the protein N5-glutamine methyltransferase family. PrmC subfamily.</text>
</comment>
<dbReference type="InterPro" id="IPR050320">
    <property type="entry name" value="N5-glutamine_MTase"/>
</dbReference>
<feature type="domain" description="Release factor glutamine methyltransferase N-terminal" evidence="7">
    <location>
        <begin position="8"/>
        <end position="77"/>
    </location>
</feature>
<dbReference type="InterPro" id="IPR002052">
    <property type="entry name" value="DNA_methylase_N6_adenine_CS"/>
</dbReference>
<evidence type="ECO:0000313" key="8">
    <source>
        <dbReference type="EMBL" id="GEN89542.1"/>
    </source>
</evidence>
<keyword evidence="3 5" id="KW-0949">S-adenosyl-L-methionine</keyword>
<dbReference type="InterPro" id="IPR007848">
    <property type="entry name" value="Small_mtfrase_dom"/>
</dbReference>
<evidence type="ECO:0000256" key="5">
    <source>
        <dbReference type="HAMAP-Rule" id="MF_02126"/>
    </source>
</evidence>
<comment type="function">
    <text evidence="5">Methylates the class 1 translation termination release factors RF1/PrfA and RF2/PrfB on the glutamine residue of the universally conserved GGQ motif.</text>
</comment>
<reference evidence="8 9" key="1">
    <citation type="submission" date="2019-07" db="EMBL/GenBank/DDBJ databases">
        <title>Whole genome shotgun sequence of Oceanobacillus sojae NBRC 105379.</title>
        <authorList>
            <person name="Hosoyama A."/>
            <person name="Uohara A."/>
            <person name="Ohji S."/>
            <person name="Ichikawa N."/>
        </authorList>
    </citation>
    <scope>NUCLEOTIDE SEQUENCE [LARGE SCALE GENOMIC DNA]</scope>
    <source>
        <strain evidence="8 9">NBRC 105379</strain>
    </source>
</reference>
<dbReference type="HAMAP" id="MF_02126">
    <property type="entry name" value="RF_methyltr_PrmC"/>
    <property type="match status" value="1"/>
</dbReference>
<dbReference type="Pfam" id="PF17827">
    <property type="entry name" value="PrmC_N"/>
    <property type="match status" value="1"/>
</dbReference>
<dbReference type="InterPro" id="IPR019874">
    <property type="entry name" value="RF_methyltr_PrmC"/>
</dbReference>
<name>A0A511ZQ20_9BACI</name>
<evidence type="ECO:0000259" key="7">
    <source>
        <dbReference type="Pfam" id="PF17827"/>
    </source>
</evidence>
<dbReference type="InterPro" id="IPR040758">
    <property type="entry name" value="PrmC_N"/>
</dbReference>
<protein>
    <recommendedName>
        <fullName evidence="5">Release factor glutamine methyltransferase</fullName>
        <shortName evidence="5">RF MTase</shortName>
        <ecNumber evidence="5">2.1.1.297</ecNumber>
    </recommendedName>
    <alternativeName>
        <fullName evidence="5">N5-glutamine methyltransferase PrmC</fullName>
    </alternativeName>
    <alternativeName>
        <fullName evidence="5">Protein-(glutamine-N5) MTase PrmC</fullName>
    </alternativeName>
    <alternativeName>
        <fullName evidence="5">Protein-glutamine N-methyltransferase PrmC</fullName>
    </alternativeName>
</protein>
<dbReference type="InterPro" id="IPR029063">
    <property type="entry name" value="SAM-dependent_MTases_sf"/>
</dbReference>
<dbReference type="GO" id="GO:0032259">
    <property type="term" value="P:methylation"/>
    <property type="evidence" value="ECO:0007669"/>
    <property type="project" value="UniProtKB-KW"/>
</dbReference>
<dbReference type="Gene3D" id="1.10.8.10">
    <property type="entry name" value="DNA helicase RuvA subunit, C-terminal domain"/>
    <property type="match status" value="1"/>
</dbReference>
<dbReference type="Gene3D" id="3.40.50.150">
    <property type="entry name" value="Vaccinia Virus protein VP39"/>
    <property type="match status" value="1"/>
</dbReference>
<dbReference type="PANTHER" id="PTHR18895">
    <property type="entry name" value="HEMK METHYLTRANSFERASE"/>
    <property type="match status" value="1"/>
</dbReference>
<dbReference type="Pfam" id="PF05175">
    <property type="entry name" value="MTS"/>
    <property type="match status" value="1"/>
</dbReference>
<proteinExistence type="inferred from homology"/>
<comment type="caution">
    <text evidence="8">The sequence shown here is derived from an EMBL/GenBank/DDBJ whole genome shotgun (WGS) entry which is preliminary data.</text>
</comment>
<dbReference type="EMBL" id="BJYM01000024">
    <property type="protein sequence ID" value="GEN89542.1"/>
    <property type="molecule type" value="Genomic_DNA"/>
</dbReference>
<organism evidence="8 9">
    <name type="scientific">Oceanobacillus sojae</name>
    <dbReference type="NCBI Taxonomy" id="582851"/>
    <lineage>
        <taxon>Bacteria</taxon>
        <taxon>Bacillati</taxon>
        <taxon>Bacillota</taxon>
        <taxon>Bacilli</taxon>
        <taxon>Bacillales</taxon>
        <taxon>Bacillaceae</taxon>
        <taxon>Oceanobacillus</taxon>
    </lineage>
</organism>
<feature type="domain" description="Methyltransferase small" evidence="6">
    <location>
        <begin position="119"/>
        <end position="199"/>
    </location>
</feature>
<dbReference type="GO" id="GO:0003676">
    <property type="term" value="F:nucleic acid binding"/>
    <property type="evidence" value="ECO:0007669"/>
    <property type="project" value="InterPro"/>
</dbReference>
<dbReference type="SUPFAM" id="SSF53335">
    <property type="entry name" value="S-adenosyl-L-methionine-dependent methyltransferases"/>
    <property type="match status" value="1"/>
</dbReference>